<dbReference type="InterPro" id="IPR003819">
    <property type="entry name" value="TauD/TfdA-like"/>
</dbReference>
<evidence type="ECO:0000256" key="3">
    <source>
        <dbReference type="ARBA" id="ARBA00022964"/>
    </source>
</evidence>
<evidence type="ECO:0000256" key="5">
    <source>
        <dbReference type="ARBA" id="ARBA00023004"/>
    </source>
</evidence>
<keyword evidence="4 7" id="KW-0560">Oxidoreductase</keyword>
<dbReference type="Pfam" id="PF02668">
    <property type="entry name" value="TauD"/>
    <property type="match status" value="1"/>
</dbReference>
<dbReference type="GO" id="GO:0051213">
    <property type="term" value="F:dioxygenase activity"/>
    <property type="evidence" value="ECO:0007669"/>
    <property type="project" value="UniProtKB-KW"/>
</dbReference>
<evidence type="ECO:0000313" key="8">
    <source>
        <dbReference type="Proteomes" id="UP001361239"/>
    </source>
</evidence>
<dbReference type="EC" id="1.14.11.-" evidence="7"/>
<dbReference type="PANTHER" id="PTHR43779">
    <property type="entry name" value="DIOXYGENASE RV0097-RELATED"/>
    <property type="match status" value="1"/>
</dbReference>
<evidence type="ECO:0000313" key="7">
    <source>
        <dbReference type="EMBL" id="MEJ5978857.1"/>
    </source>
</evidence>
<keyword evidence="2" id="KW-0479">Metal-binding</keyword>
<accession>A0ABU8S0K6</accession>
<evidence type="ECO:0000256" key="1">
    <source>
        <dbReference type="ARBA" id="ARBA00005896"/>
    </source>
</evidence>
<dbReference type="Proteomes" id="UP001361239">
    <property type="component" value="Unassembled WGS sequence"/>
</dbReference>
<gene>
    <name evidence="7" type="ORF">WG901_19545</name>
</gene>
<dbReference type="PANTHER" id="PTHR43779:SF3">
    <property type="entry name" value="(3R)-3-[(CARBOXYMETHYL)AMINO]FATTY ACID OXYGENASE_DECARBOXYLASE"/>
    <property type="match status" value="1"/>
</dbReference>
<comment type="similarity">
    <text evidence="1">Belongs to the TfdA dioxygenase family.</text>
</comment>
<dbReference type="InterPro" id="IPR051178">
    <property type="entry name" value="TfdA_dioxygenase"/>
</dbReference>
<evidence type="ECO:0000256" key="2">
    <source>
        <dbReference type="ARBA" id="ARBA00022723"/>
    </source>
</evidence>
<dbReference type="SUPFAM" id="SSF51197">
    <property type="entry name" value="Clavaminate synthase-like"/>
    <property type="match status" value="1"/>
</dbReference>
<keyword evidence="3 7" id="KW-0223">Dioxygenase</keyword>
<dbReference type="Gene3D" id="3.60.130.10">
    <property type="entry name" value="Clavaminate synthase-like"/>
    <property type="match status" value="1"/>
</dbReference>
<organism evidence="7 8">
    <name type="scientific">Novosphingobium anseongense</name>
    <dbReference type="NCBI Taxonomy" id="3133436"/>
    <lineage>
        <taxon>Bacteria</taxon>
        <taxon>Pseudomonadati</taxon>
        <taxon>Pseudomonadota</taxon>
        <taxon>Alphaproteobacteria</taxon>
        <taxon>Sphingomonadales</taxon>
        <taxon>Sphingomonadaceae</taxon>
        <taxon>Novosphingobium</taxon>
    </lineage>
</organism>
<reference evidence="7 8" key="1">
    <citation type="submission" date="2024-03" db="EMBL/GenBank/DDBJ databases">
        <authorList>
            <person name="Jo J.-H."/>
        </authorList>
    </citation>
    <scope>NUCLEOTIDE SEQUENCE [LARGE SCALE GENOMIC DNA]</scope>
    <source>
        <strain evidence="7 8">PS1R-30</strain>
    </source>
</reference>
<comment type="caution">
    <text evidence="7">The sequence shown here is derived from an EMBL/GenBank/DDBJ whole genome shotgun (WGS) entry which is preliminary data.</text>
</comment>
<sequence>MSDAAFEVVQDLTPALGSELRVDREALLSGRVAADIRRLLDERLVLSFRAIGLSPEEQVRFASTLGPIGNQDRGGILQVSQNPDVNPDAEVADYQRASLTWHFDGFYGGIPDYATMLNARVLPETGGETHVANAVMAFADLPADEQEYLETLWVVHDVESAMRSVYPWPTHAQLQTWQKSGQRLFPLVWRTKSGRKSLLLGHSASHVRGMSLPAGRTLLCRLCEWVTQPRYVYTHSWQMGDLLLWDNAGSLHKASPYPETSRRLMDRTALLGDNGWEGRSSYFFTAEDDASV</sequence>
<feature type="domain" description="TauD/TfdA-like" evidence="6">
    <location>
        <begin position="10"/>
        <end position="267"/>
    </location>
</feature>
<evidence type="ECO:0000259" key="6">
    <source>
        <dbReference type="Pfam" id="PF02668"/>
    </source>
</evidence>
<protein>
    <submittedName>
        <fullName evidence="7">TauD/TfdA family dioxygenase</fullName>
        <ecNumber evidence="7">1.14.11.-</ecNumber>
    </submittedName>
</protein>
<keyword evidence="5" id="KW-0408">Iron</keyword>
<keyword evidence="8" id="KW-1185">Reference proteome</keyword>
<name>A0ABU8S0K6_9SPHN</name>
<dbReference type="EMBL" id="JBBHJZ010000004">
    <property type="protein sequence ID" value="MEJ5978857.1"/>
    <property type="molecule type" value="Genomic_DNA"/>
</dbReference>
<dbReference type="RefSeq" id="WP_339588792.1">
    <property type="nucleotide sequence ID" value="NZ_JBBHJZ010000004.1"/>
</dbReference>
<dbReference type="InterPro" id="IPR042098">
    <property type="entry name" value="TauD-like_sf"/>
</dbReference>
<proteinExistence type="inferred from homology"/>
<evidence type="ECO:0000256" key="4">
    <source>
        <dbReference type="ARBA" id="ARBA00023002"/>
    </source>
</evidence>